<dbReference type="InterPro" id="IPR009737">
    <property type="entry name" value="Aim32/Apd1-like"/>
</dbReference>
<dbReference type="RefSeq" id="WP_102212621.1">
    <property type="nucleotide sequence ID" value="NZ_PNHF01000010.1"/>
</dbReference>
<name>A0A2N6SZI4_9CORY</name>
<accession>A0A2N6SZI4</accession>
<evidence type="ECO:0000313" key="1">
    <source>
        <dbReference type="EMBL" id="PMC62470.1"/>
    </source>
</evidence>
<sequence length="343" mass="36146">MTDSVCSDLGHEPLPGTAKAGTLFIALEHQYGWSHDILDGGVFGDELTARIKEWLAERGGSLQLIRKPGRLGQIPCDGVTMYVAHCPPQIPAPDGAGADGAESDAAAAITSPRLEVRQVCDVEEMLSLDIRLGRPTEGARVVDKPLLLVCTHGKRDRCCAVKGRPIAQALNNVHPDVVWETSHSKGHRFAPALVLLPWNYSYGRLSAVETNQMLHDASSGVLHSGGCRGRGVWDARGQVAELAAREEAGEWALDAVAAVTVSDVADAVLADHGVEHHSPEMIERLRGVLVHAPAAAAAAVVEFDGGRTFGVALGKTVTEGAVSSCGDAPGPKKGWRALAAARI</sequence>
<organism evidence="1 2">
    <name type="scientific">Corynebacterium xerosis</name>
    <dbReference type="NCBI Taxonomy" id="1725"/>
    <lineage>
        <taxon>Bacteria</taxon>
        <taxon>Bacillati</taxon>
        <taxon>Actinomycetota</taxon>
        <taxon>Actinomycetes</taxon>
        <taxon>Mycobacteriales</taxon>
        <taxon>Corynebacteriaceae</taxon>
        <taxon>Corynebacterium</taxon>
    </lineage>
</organism>
<gene>
    <name evidence="1" type="ORF">CJ204_05605</name>
</gene>
<evidence type="ECO:0000313" key="2">
    <source>
        <dbReference type="Proteomes" id="UP000235363"/>
    </source>
</evidence>
<comment type="caution">
    <text evidence="1">The sequence shown here is derived from an EMBL/GenBank/DDBJ whole genome shotgun (WGS) entry which is preliminary data.</text>
</comment>
<protein>
    <submittedName>
        <fullName evidence="1">Sucrase ferredoxin</fullName>
    </submittedName>
</protein>
<proteinExistence type="predicted"/>
<dbReference type="EMBL" id="PNHF01000010">
    <property type="protein sequence ID" value="PMC62470.1"/>
    <property type="molecule type" value="Genomic_DNA"/>
</dbReference>
<dbReference type="AlphaFoldDB" id="A0A2N6SZI4"/>
<reference evidence="1 2" key="1">
    <citation type="submission" date="2017-09" db="EMBL/GenBank/DDBJ databases">
        <title>Bacterial strain isolated from the female urinary microbiota.</title>
        <authorList>
            <person name="Thomas-White K."/>
            <person name="Kumar N."/>
            <person name="Forster S."/>
            <person name="Putonti C."/>
            <person name="Lawley T."/>
            <person name="Wolfe A.J."/>
        </authorList>
    </citation>
    <scope>NUCLEOTIDE SEQUENCE [LARGE SCALE GENOMIC DNA]</scope>
    <source>
        <strain evidence="1 2">UMB0908</strain>
    </source>
</reference>
<dbReference type="InterPro" id="IPR036249">
    <property type="entry name" value="Thioredoxin-like_sf"/>
</dbReference>
<dbReference type="Pfam" id="PF06999">
    <property type="entry name" value="Suc_Fer-like"/>
    <property type="match status" value="1"/>
</dbReference>
<dbReference type="Proteomes" id="UP000235363">
    <property type="component" value="Unassembled WGS sequence"/>
</dbReference>
<dbReference type="SUPFAM" id="SSF52833">
    <property type="entry name" value="Thioredoxin-like"/>
    <property type="match status" value="1"/>
</dbReference>
<dbReference type="CDD" id="cd03062">
    <property type="entry name" value="TRX_Fd_Sucrase"/>
    <property type="match status" value="1"/>
</dbReference>